<dbReference type="Pfam" id="PF08511">
    <property type="entry name" value="COQ9"/>
    <property type="match status" value="1"/>
</dbReference>
<comment type="subcellular location">
    <subcellularLocation>
        <location evidence="1 8">Mitochondrion</location>
    </subcellularLocation>
</comment>
<protein>
    <recommendedName>
        <fullName evidence="8">Ubiquinone biosynthesis protein</fullName>
    </recommendedName>
</protein>
<dbReference type="STRING" id="282301.A0A267F518"/>
<evidence type="ECO:0000256" key="1">
    <source>
        <dbReference type="ARBA" id="ARBA00004173"/>
    </source>
</evidence>
<dbReference type="AlphaFoldDB" id="A0A267F518"/>
<dbReference type="InterPro" id="IPR013718">
    <property type="entry name" value="COQ9_C"/>
</dbReference>
<evidence type="ECO:0000256" key="5">
    <source>
        <dbReference type="ARBA" id="ARBA00022946"/>
    </source>
</evidence>
<reference evidence="10 11" key="1">
    <citation type="submission" date="2017-06" db="EMBL/GenBank/DDBJ databases">
        <title>A platform for efficient transgenesis in Macrostomum lignano, a flatworm model organism for stem cell research.</title>
        <authorList>
            <person name="Berezikov E."/>
        </authorList>
    </citation>
    <scope>NUCLEOTIDE SEQUENCE [LARGE SCALE GENOMIC DNA]</scope>
    <source>
        <strain evidence="10">DV1</strain>
        <tissue evidence="10">Whole organism</tissue>
    </source>
</reference>
<dbReference type="GO" id="GO:0005743">
    <property type="term" value="C:mitochondrial inner membrane"/>
    <property type="evidence" value="ECO:0007669"/>
    <property type="project" value="TreeGrafter"/>
</dbReference>
<dbReference type="OrthoDB" id="619536at2759"/>
<keyword evidence="5" id="KW-0809">Transit peptide</keyword>
<dbReference type="PANTHER" id="PTHR21427:SF19">
    <property type="entry name" value="UBIQUINONE BIOSYNTHESIS PROTEIN COQ9, MITOCHONDRIAL"/>
    <property type="match status" value="1"/>
</dbReference>
<gene>
    <name evidence="10" type="ORF">BOX15_Mlig026020g3</name>
</gene>
<accession>A0A267F518</accession>
<dbReference type="PANTHER" id="PTHR21427">
    <property type="entry name" value="UBIQUINONE BIOSYNTHESIS PROTEIN COQ9, MITOCHONDRIAL"/>
    <property type="match status" value="1"/>
</dbReference>
<name>A0A267F518_9PLAT</name>
<sequence length="256" mass="27759">QMLASIAFRFSAGSRLCVACRLLSTSPCESQIRGQVLDEALARVPDLGWTRSCVEAGARTLDLPETMADLAAPRGGADLALYFIDSCNDKLEAQLKLRSSGLSSAGEISLELVGFACRERLSMIRPLLPYWPAGIATLTGSPSLALESAARLQRLADDICHYAGDRSTDLGWYARRLAVGAVYASTEAFMLQDVSEDLVNTWAFLDRRINKDLAAIRTARLPTCWAWLGASHLAHTDGSANSSYSKPNINAINNYV</sequence>
<dbReference type="Gene3D" id="1.10.357.10">
    <property type="entry name" value="Tetracycline Repressor, domain 2"/>
    <property type="match status" value="1"/>
</dbReference>
<keyword evidence="6 8" id="KW-0446">Lipid-binding</keyword>
<proteinExistence type="inferred from homology"/>
<evidence type="ECO:0000259" key="9">
    <source>
        <dbReference type="Pfam" id="PF08511"/>
    </source>
</evidence>
<dbReference type="NCBIfam" id="TIGR02396">
    <property type="entry name" value="diverge_rpsU"/>
    <property type="match status" value="1"/>
</dbReference>
<evidence type="ECO:0000256" key="2">
    <source>
        <dbReference type="ARBA" id="ARBA00004749"/>
    </source>
</evidence>
<keyword evidence="4 8" id="KW-0831">Ubiquinone biosynthesis</keyword>
<evidence type="ECO:0000256" key="7">
    <source>
        <dbReference type="ARBA" id="ARBA00023128"/>
    </source>
</evidence>
<feature type="non-terminal residue" evidence="10">
    <location>
        <position position="1"/>
    </location>
</feature>
<evidence type="ECO:0000313" key="10">
    <source>
        <dbReference type="EMBL" id="PAA68189.1"/>
    </source>
</evidence>
<comment type="function">
    <text evidence="8">Membrane-associated protein that warps the membrane surface to access and bind aromatic isoprenes with high specificity, including ubiquinone (CoQ) isoprene intermediates and presents them directly to Coq7, therefore facilitating the Coq7-mediated hydroxylase step. Participates in the biosynthesis of coenzyme Q, also named ubiquinone, an essential lipid-soluble electron transporter for aerobic cellular respiration.</text>
</comment>
<evidence type="ECO:0000256" key="3">
    <source>
        <dbReference type="ARBA" id="ARBA00010766"/>
    </source>
</evidence>
<keyword evidence="7 8" id="KW-0496">Mitochondrion</keyword>
<dbReference type="InterPro" id="IPR012762">
    <property type="entry name" value="Ubiq_biosynth_COQ9"/>
</dbReference>
<comment type="caution">
    <text evidence="10">The sequence shown here is derived from an EMBL/GenBank/DDBJ whole genome shotgun (WGS) entry which is preliminary data.</text>
</comment>
<evidence type="ECO:0000313" key="11">
    <source>
        <dbReference type="Proteomes" id="UP000215902"/>
    </source>
</evidence>
<evidence type="ECO:0000256" key="4">
    <source>
        <dbReference type="ARBA" id="ARBA00022688"/>
    </source>
</evidence>
<keyword evidence="11" id="KW-1185">Reference proteome</keyword>
<feature type="domain" description="COQ9 C-terminal" evidence="9">
    <location>
        <begin position="147"/>
        <end position="211"/>
    </location>
</feature>
<evidence type="ECO:0000256" key="6">
    <source>
        <dbReference type="ARBA" id="ARBA00023121"/>
    </source>
</evidence>
<dbReference type="GO" id="GO:0008289">
    <property type="term" value="F:lipid binding"/>
    <property type="evidence" value="ECO:0007669"/>
    <property type="project" value="UniProtKB-UniRule"/>
</dbReference>
<organism evidence="10 11">
    <name type="scientific">Macrostomum lignano</name>
    <dbReference type="NCBI Taxonomy" id="282301"/>
    <lineage>
        <taxon>Eukaryota</taxon>
        <taxon>Metazoa</taxon>
        <taxon>Spiralia</taxon>
        <taxon>Lophotrochozoa</taxon>
        <taxon>Platyhelminthes</taxon>
        <taxon>Rhabditophora</taxon>
        <taxon>Macrostomorpha</taxon>
        <taxon>Macrostomida</taxon>
        <taxon>Macrostomidae</taxon>
        <taxon>Macrostomum</taxon>
    </lineage>
</organism>
<comment type="similarity">
    <text evidence="3 8">Belongs to the COQ9 family.</text>
</comment>
<dbReference type="UniPathway" id="UPA00232"/>
<dbReference type="EMBL" id="NIVC01001413">
    <property type="protein sequence ID" value="PAA68189.1"/>
    <property type="molecule type" value="Genomic_DNA"/>
</dbReference>
<evidence type="ECO:0000256" key="8">
    <source>
        <dbReference type="RuleBase" id="RU366063"/>
    </source>
</evidence>
<dbReference type="GO" id="GO:0006744">
    <property type="term" value="P:ubiquinone biosynthetic process"/>
    <property type="evidence" value="ECO:0007669"/>
    <property type="project" value="UniProtKB-UniRule"/>
</dbReference>
<dbReference type="Proteomes" id="UP000215902">
    <property type="component" value="Unassembled WGS sequence"/>
</dbReference>
<comment type="pathway">
    <text evidence="2 8">Cofactor biosynthesis; ubiquinone biosynthesis.</text>
</comment>